<dbReference type="RefSeq" id="WP_237445022.1">
    <property type="nucleotide sequence ID" value="NZ_CAKLPX010000003.1"/>
</dbReference>
<keyword evidence="1" id="KW-1133">Transmembrane helix</keyword>
<accession>A0ABN8EIN8</accession>
<dbReference type="Proteomes" id="UP000838100">
    <property type="component" value="Unassembled WGS sequence"/>
</dbReference>
<protein>
    <recommendedName>
        <fullName evidence="4">DUF3332 domain-containing protein</fullName>
    </recommendedName>
</protein>
<comment type="caution">
    <text evidence="2">The sequence shown here is derived from an EMBL/GenBank/DDBJ whole genome shotgun (WGS) entry which is preliminary data.</text>
</comment>
<evidence type="ECO:0000313" key="3">
    <source>
        <dbReference type="Proteomes" id="UP000838100"/>
    </source>
</evidence>
<evidence type="ECO:0000313" key="2">
    <source>
        <dbReference type="EMBL" id="CAH0992328.1"/>
    </source>
</evidence>
<dbReference type="EMBL" id="CAKLPX010000003">
    <property type="protein sequence ID" value="CAH0992328.1"/>
    <property type="molecule type" value="Genomic_DNA"/>
</dbReference>
<dbReference type="PROSITE" id="PS51257">
    <property type="entry name" value="PROKAR_LIPOPROTEIN"/>
    <property type="match status" value="1"/>
</dbReference>
<evidence type="ECO:0008006" key="4">
    <source>
        <dbReference type="Google" id="ProtNLM"/>
    </source>
</evidence>
<proteinExistence type="predicted"/>
<organism evidence="2 3">
    <name type="scientific">Sinobacterium norvegicum</name>
    <dbReference type="NCBI Taxonomy" id="1641715"/>
    <lineage>
        <taxon>Bacteria</taxon>
        <taxon>Pseudomonadati</taxon>
        <taxon>Pseudomonadota</taxon>
        <taxon>Gammaproteobacteria</taxon>
        <taxon>Cellvibrionales</taxon>
        <taxon>Spongiibacteraceae</taxon>
        <taxon>Sinobacterium</taxon>
    </lineage>
</organism>
<feature type="transmembrane region" description="Helical" evidence="1">
    <location>
        <begin position="51"/>
        <end position="72"/>
    </location>
</feature>
<sequence>MKMNKVAQALILATAIGGVTTTMTGCMGQMGLSQQAIGVNLKLIDNRWGRAGFYLLLSPVYGVVGAIDLLIINSIEFWTGTNPITKKSPAVVDTPVEAWMKVDDSLDSSMTDVPLSSATLKGGDNNTMSIDFIDADGNEQTVTGIRVDNRVDFYLDGRLIKSATMDELEARADQLETAGMTTATARG</sequence>
<reference evidence="2" key="1">
    <citation type="submission" date="2021-12" db="EMBL/GenBank/DDBJ databases">
        <authorList>
            <person name="Rodrigo-Torres L."/>
            <person name="Arahal R. D."/>
            <person name="Lucena T."/>
        </authorList>
    </citation>
    <scope>NUCLEOTIDE SEQUENCE</scope>
    <source>
        <strain evidence="2">CECT 8267</strain>
    </source>
</reference>
<gene>
    <name evidence="2" type="ORF">SIN8267_02447</name>
</gene>
<dbReference type="Pfam" id="PF11810">
    <property type="entry name" value="DUF3332"/>
    <property type="match status" value="1"/>
</dbReference>
<keyword evidence="1" id="KW-0472">Membrane</keyword>
<name>A0ABN8EIN8_9GAMM</name>
<keyword evidence="3" id="KW-1185">Reference proteome</keyword>
<evidence type="ECO:0000256" key="1">
    <source>
        <dbReference type="SAM" id="Phobius"/>
    </source>
</evidence>
<dbReference type="InterPro" id="IPR021768">
    <property type="entry name" value="DUF3332"/>
</dbReference>
<keyword evidence="1" id="KW-0812">Transmembrane</keyword>